<dbReference type="Pfam" id="PF06945">
    <property type="entry name" value="DUF1289"/>
    <property type="match status" value="1"/>
</dbReference>
<dbReference type="EMBL" id="MTSD02000004">
    <property type="protein sequence ID" value="OOV86918.1"/>
    <property type="molecule type" value="Genomic_DNA"/>
</dbReference>
<dbReference type="InterPro" id="IPR010710">
    <property type="entry name" value="DUF1289"/>
</dbReference>
<dbReference type="RefSeq" id="WP_078319971.1">
    <property type="nucleotide sequence ID" value="NZ_FXTS01000005.1"/>
</dbReference>
<comment type="caution">
    <text evidence="1">The sequence shown here is derived from an EMBL/GenBank/DDBJ whole genome shotgun (WGS) entry which is preliminary data.</text>
</comment>
<evidence type="ECO:0008006" key="3">
    <source>
        <dbReference type="Google" id="ProtNLM"/>
    </source>
</evidence>
<reference evidence="1" key="1">
    <citation type="submission" date="2017-02" db="EMBL/GenBank/DDBJ databases">
        <title>Draft Genome Sequence of the Salt Water Bacterium Oceanospirillum linum ATCC 11336.</title>
        <authorList>
            <person name="Trachtenberg A.M."/>
            <person name="Carney J.G."/>
            <person name="Linnane J.D."/>
            <person name="Rheaume B.A."/>
            <person name="Pitts N.L."/>
            <person name="Mykles D.L."/>
            <person name="Maclea K.S."/>
        </authorList>
    </citation>
    <scope>NUCLEOTIDE SEQUENCE [LARGE SCALE GENOMIC DNA]</scope>
    <source>
        <strain evidence="1">ATCC 11336</strain>
    </source>
</reference>
<gene>
    <name evidence="1" type="ORF">BTA35_0211540</name>
</gene>
<name>A0A1T1HAM5_OCELI</name>
<accession>A0A1T1HAM5</accession>
<sequence>MARIESPCIGICSTTLGDQICRGCKRHSDEILNWGRSEAQARESVMQRIEQLTINAVSVYFQLLDKDQLHLQLELHRIRYTKRFAPQCWVVDLLRVGASRIQDIEAYGLTLTDHARGLSPDTGRHNTSSRLLEIIYQKINRTILEETDRLICEKS</sequence>
<dbReference type="PANTHER" id="PTHR35175">
    <property type="entry name" value="DUF1289 DOMAIN-CONTAINING PROTEIN"/>
    <property type="match status" value="1"/>
</dbReference>
<dbReference type="Proteomes" id="UP000190064">
    <property type="component" value="Unassembled WGS sequence"/>
</dbReference>
<proteinExistence type="predicted"/>
<evidence type="ECO:0000313" key="2">
    <source>
        <dbReference type="Proteomes" id="UP000190064"/>
    </source>
</evidence>
<protein>
    <recommendedName>
        <fullName evidence="3">DUF1289 domain-containing protein</fullName>
    </recommendedName>
</protein>
<keyword evidence="2" id="KW-1185">Reference proteome</keyword>
<dbReference type="STRING" id="966.BTA35_0211540"/>
<dbReference type="AlphaFoldDB" id="A0A1T1HAM5"/>
<organism evidence="1 2">
    <name type="scientific">Oceanospirillum linum</name>
    <dbReference type="NCBI Taxonomy" id="966"/>
    <lineage>
        <taxon>Bacteria</taxon>
        <taxon>Pseudomonadati</taxon>
        <taxon>Pseudomonadota</taxon>
        <taxon>Gammaproteobacteria</taxon>
        <taxon>Oceanospirillales</taxon>
        <taxon>Oceanospirillaceae</taxon>
        <taxon>Oceanospirillum</taxon>
    </lineage>
</organism>
<dbReference type="PANTHER" id="PTHR35175:SF1">
    <property type="entry name" value="OXIDOREDUCTASE"/>
    <property type="match status" value="1"/>
</dbReference>
<evidence type="ECO:0000313" key="1">
    <source>
        <dbReference type="EMBL" id="OOV86918.1"/>
    </source>
</evidence>